<protein>
    <submittedName>
        <fullName evidence="1">Uncharacterized protein</fullName>
    </submittedName>
</protein>
<dbReference type="HOGENOM" id="CLU_1687683_0_0_1"/>
<dbReference type="Proteomes" id="UP000030755">
    <property type="component" value="Unassembled WGS sequence"/>
</dbReference>
<sequence>MIVEASCRKYLDALAFKLSTYYVFKEKSKLGATFGDVLEAIKVGKKDKNPGWNENGDMIQINAGDPKFPTPLPSLFTDAEWAKLRALNKSTSSRIHSATLPTTSNGKAYVIIPHSEFNEEMVSFLKNIGVKATLFSSPDDLEVKDEDLLSDSSFIL</sequence>
<name>A0A075APA5_ROZAC</name>
<gene>
    <name evidence="1" type="ORF">O9G_006114</name>
</gene>
<organism evidence="1 2">
    <name type="scientific">Rozella allomycis (strain CSF55)</name>
    <dbReference type="NCBI Taxonomy" id="988480"/>
    <lineage>
        <taxon>Eukaryota</taxon>
        <taxon>Fungi</taxon>
        <taxon>Fungi incertae sedis</taxon>
        <taxon>Cryptomycota</taxon>
        <taxon>Cryptomycota incertae sedis</taxon>
        <taxon>Rozella</taxon>
    </lineage>
</organism>
<keyword evidence="2" id="KW-1185">Reference proteome</keyword>
<evidence type="ECO:0000313" key="2">
    <source>
        <dbReference type="Proteomes" id="UP000030755"/>
    </source>
</evidence>
<accession>A0A075APA5</accession>
<proteinExistence type="predicted"/>
<evidence type="ECO:0000313" key="1">
    <source>
        <dbReference type="EMBL" id="EPZ31894.1"/>
    </source>
</evidence>
<dbReference type="EMBL" id="KE561206">
    <property type="protein sequence ID" value="EPZ31894.1"/>
    <property type="molecule type" value="Genomic_DNA"/>
</dbReference>
<dbReference type="OMA" id="MIVEASC"/>
<reference evidence="1 2" key="1">
    <citation type="journal article" date="2013" name="Curr. Biol.">
        <title>Shared signatures of parasitism and phylogenomics unite Cryptomycota and microsporidia.</title>
        <authorList>
            <person name="James T.Y."/>
            <person name="Pelin A."/>
            <person name="Bonen L."/>
            <person name="Ahrendt S."/>
            <person name="Sain D."/>
            <person name="Corradi N."/>
            <person name="Stajich J.E."/>
        </authorList>
    </citation>
    <scope>NUCLEOTIDE SEQUENCE [LARGE SCALE GENOMIC DNA]</scope>
    <source>
        <strain evidence="1 2">CSF55</strain>
    </source>
</reference>
<dbReference type="OrthoDB" id="2123637at2759"/>
<dbReference type="AlphaFoldDB" id="A0A075APA5"/>